<organism evidence="1 2">
    <name type="scientific">Dothidotthia symphoricarpi CBS 119687</name>
    <dbReference type="NCBI Taxonomy" id="1392245"/>
    <lineage>
        <taxon>Eukaryota</taxon>
        <taxon>Fungi</taxon>
        <taxon>Dikarya</taxon>
        <taxon>Ascomycota</taxon>
        <taxon>Pezizomycotina</taxon>
        <taxon>Dothideomycetes</taxon>
        <taxon>Pleosporomycetidae</taxon>
        <taxon>Pleosporales</taxon>
        <taxon>Dothidotthiaceae</taxon>
        <taxon>Dothidotthia</taxon>
    </lineage>
</organism>
<name>A0A6A6A3A2_9PLEO</name>
<protein>
    <submittedName>
        <fullName evidence="1">Uncharacterized protein</fullName>
    </submittedName>
</protein>
<accession>A0A6A6A3A2</accession>
<evidence type="ECO:0000313" key="1">
    <source>
        <dbReference type="EMBL" id="KAF2126290.1"/>
    </source>
</evidence>
<dbReference type="RefSeq" id="XP_033520682.1">
    <property type="nucleotide sequence ID" value="XM_033668821.1"/>
</dbReference>
<dbReference type="Proteomes" id="UP000799771">
    <property type="component" value="Unassembled WGS sequence"/>
</dbReference>
<dbReference type="GeneID" id="54409253"/>
<proteinExistence type="predicted"/>
<reference evidence="1" key="1">
    <citation type="journal article" date="2020" name="Stud. Mycol.">
        <title>101 Dothideomycetes genomes: a test case for predicting lifestyles and emergence of pathogens.</title>
        <authorList>
            <person name="Haridas S."/>
            <person name="Albert R."/>
            <person name="Binder M."/>
            <person name="Bloem J."/>
            <person name="Labutti K."/>
            <person name="Salamov A."/>
            <person name="Andreopoulos B."/>
            <person name="Baker S."/>
            <person name="Barry K."/>
            <person name="Bills G."/>
            <person name="Bluhm B."/>
            <person name="Cannon C."/>
            <person name="Castanera R."/>
            <person name="Culley D."/>
            <person name="Daum C."/>
            <person name="Ezra D."/>
            <person name="Gonzalez J."/>
            <person name="Henrissat B."/>
            <person name="Kuo A."/>
            <person name="Liang C."/>
            <person name="Lipzen A."/>
            <person name="Lutzoni F."/>
            <person name="Magnuson J."/>
            <person name="Mondo S."/>
            <person name="Nolan M."/>
            <person name="Ohm R."/>
            <person name="Pangilinan J."/>
            <person name="Park H.-J."/>
            <person name="Ramirez L."/>
            <person name="Alfaro M."/>
            <person name="Sun H."/>
            <person name="Tritt A."/>
            <person name="Yoshinaga Y."/>
            <person name="Zwiers L.-H."/>
            <person name="Turgeon B."/>
            <person name="Goodwin S."/>
            <person name="Spatafora J."/>
            <person name="Crous P."/>
            <person name="Grigoriev I."/>
        </authorList>
    </citation>
    <scope>NUCLEOTIDE SEQUENCE</scope>
    <source>
        <strain evidence="1">CBS 119687</strain>
    </source>
</reference>
<gene>
    <name evidence="1" type="ORF">P153DRAFT_369627</name>
</gene>
<dbReference type="PROSITE" id="PS51257">
    <property type="entry name" value="PROKAR_LIPOPROTEIN"/>
    <property type="match status" value="1"/>
</dbReference>
<evidence type="ECO:0000313" key="2">
    <source>
        <dbReference type="Proteomes" id="UP000799771"/>
    </source>
</evidence>
<dbReference type="AlphaFoldDB" id="A0A6A6A3A2"/>
<sequence length="55" mass="6050">MSRCVSSSSPTSALAFLISCNIRNDNNCNLNISLNLNNSLNRNNKTRSTPTPCYN</sequence>
<keyword evidence="2" id="KW-1185">Reference proteome</keyword>
<dbReference type="EMBL" id="ML977514">
    <property type="protein sequence ID" value="KAF2126290.1"/>
    <property type="molecule type" value="Genomic_DNA"/>
</dbReference>